<gene>
    <name evidence="6" type="ORF">AVDCRST_MAG56-8079</name>
</gene>
<accession>A0A6J4LY84</accession>
<dbReference type="InterPro" id="IPR036909">
    <property type="entry name" value="Cyt_c-like_dom_sf"/>
</dbReference>
<evidence type="ECO:0000256" key="2">
    <source>
        <dbReference type="ARBA" id="ARBA00022723"/>
    </source>
</evidence>
<evidence type="ECO:0000256" key="3">
    <source>
        <dbReference type="ARBA" id="ARBA00023004"/>
    </source>
</evidence>
<dbReference type="SUPFAM" id="SSF46626">
    <property type="entry name" value="Cytochrome c"/>
    <property type="match status" value="2"/>
</dbReference>
<dbReference type="GO" id="GO:0046872">
    <property type="term" value="F:metal ion binding"/>
    <property type="evidence" value="ECO:0007669"/>
    <property type="project" value="UniProtKB-KW"/>
</dbReference>
<name>A0A6J4LY84_9SPHI</name>
<evidence type="ECO:0000256" key="1">
    <source>
        <dbReference type="ARBA" id="ARBA00022617"/>
    </source>
</evidence>
<feature type="domain" description="Cytochrome c" evidence="5">
    <location>
        <begin position="196"/>
        <end position="312"/>
    </location>
</feature>
<proteinExistence type="predicted"/>
<dbReference type="GO" id="GO:0009055">
    <property type="term" value="F:electron transfer activity"/>
    <property type="evidence" value="ECO:0007669"/>
    <property type="project" value="InterPro"/>
</dbReference>
<protein>
    <submittedName>
        <fullName evidence="6">Diheme cytochrome c-553</fullName>
    </submittedName>
</protein>
<dbReference type="EMBL" id="CADCTQ010000682">
    <property type="protein sequence ID" value="CAA9345117.1"/>
    <property type="molecule type" value="Genomic_DNA"/>
</dbReference>
<evidence type="ECO:0000313" key="6">
    <source>
        <dbReference type="EMBL" id="CAA9345117.1"/>
    </source>
</evidence>
<dbReference type="AlphaFoldDB" id="A0A6J4LY84"/>
<feature type="domain" description="Cytochrome c" evidence="5">
    <location>
        <begin position="46"/>
        <end position="160"/>
    </location>
</feature>
<keyword evidence="3 4" id="KW-0408">Iron</keyword>
<organism evidence="6">
    <name type="scientific">uncultured Cytophagales bacterium</name>
    <dbReference type="NCBI Taxonomy" id="158755"/>
    <lineage>
        <taxon>Bacteria</taxon>
        <taxon>Pseudomonadati</taxon>
        <taxon>Bacteroidota</taxon>
        <taxon>Sphingobacteriia</taxon>
        <taxon>Sphingobacteriales</taxon>
        <taxon>environmental samples</taxon>
    </lineage>
</organism>
<dbReference type="GO" id="GO:0020037">
    <property type="term" value="F:heme binding"/>
    <property type="evidence" value="ECO:0007669"/>
    <property type="project" value="InterPro"/>
</dbReference>
<evidence type="ECO:0000256" key="4">
    <source>
        <dbReference type="PROSITE-ProRule" id="PRU00433"/>
    </source>
</evidence>
<keyword evidence="1 4" id="KW-0349">Heme</keyword>
<dbReference type="PROSITE" id="PS51007">
    <property type="entry name" value="CYTC"/>
    <property type="match status" value="2"/>
</dbReference>
<dbReference type="PANTHER" id="PTHR35008:SF8">
    <property type="entry name" value="ALCOHOL DEHYDROGENASE CYTOCHROME C SUBUNIT"/>
    <property type="match status" value="1"/>
</dbReference>
<sequence length="332" mass="36441">MKKIFRALGVVLGLVVLAVAGGLTYVKTALPDVGPAPELTVDITPAQVERGKYLANHVAVCMDCHSRRDFSRFAGPVAPGTFGAGGERFGPEMGFPGTFYAKNITPYALKDWTDGEIYRAVTAGVSKNGEALFPVMPYHGFGQLDDRDIYAVIAYLRTLPAVKNDVPASEAAFPMNIILQTMPKKGTPQSRPDRKDVLAYGKYLTTFAGCGDCHTKRDKGQPLPGMEFAGGMEFQMPHATLRSANLTPDKETGIGHWTEEMFVSRFKLYADSTYQAPAVARNEFNTVMPWTQYAGMEETDLKAIFTYLKSLQPVPHKVVRFEPRNTQSIAAN</sequence>
<dbReference type="InterPro" id="IPR009056">
    <property type="entry name" value="Cyt_c-like_dom"/>
</dbReference>
<dbReference type="InterPro" id="IPR051459">
    <property type="entry name" value="Cytochrome_c-type_DH"/>
</dbReference>
<reference evidence="6" key="1">
    <citation type="submission" date="2020-02" db="EMBL/GenBank/DDBJ databases">
        <authorList>
            <person name="Meier V. D."/>
        </authorList>
    </citation>
    <scope>NUCLEOTIDE SEQUENCE</scope>
    <source>
        <strain evidence="6">AVDCRST_MAG56</strain>
    </source>
</reference>
<keyword evidence="2 4" id="KW-0479">Metal-binding</keyword>
<dbReference type="PANTHER" id="PTHR35008">
    <property type="entry name" value="BLL4482 PROTEIN-RELATED"/>
    <property type="match status" value="1"/>
</dbReference>
<dbReference type="Gene3D" id="1.10.760.10">
    <property type="entry name" value="Cytochrome c-like domain"/>
    <property type="match status" value="2"/>
</dbReference>
<evidence type="ECO:0000259" key="5">
    <source>
        <dbReference type="PROSITE" id="PS51007"/>
    </source>
</evidence>